<evidence type="ECO:0000256" key="3">
    <source>
        <dbReference type="ARBA" id="ARBA00022763"/>
    </source>
</evidence>
<evidence type="ECO:0000256" key="4">
    <source>
        <dbReference type="ARBA" id="ARBA00023125"/>
    </source>
</evidence>
<dbReference type="PANTHER" id="PTHR28680">
    <property type="entry name" value="CENTROMERE PROTEIN X"/>
    <property type="match status" value="1"/>
</dbReference>
<dbReference type="InterPro" id="IPR009072">
    <property type="entry name" value="Histone-fold"/>
</dbReference>
<reference evidence="8" key="1">
    <citation type="journal article" date="2019" name="Beilstein J. Org. Chem.">
        <title>Nanangenines: drimane sesquiterpenoids as the dominant metabolite cohort of a novel Australian fungus, Aspergillus nanangensis.</title>
        <authorList>
            <person name="Lacey H.J."/>
            <person name="Gilchrist C.L.M."/>
            <person name="Crombie A."/>
            <person name="Kalaitzis J.A."/>
            <person name="Vuong D."/>
            <person name="Rutledge P.J."/>
            <person name="Turner P."/>
            <person name="Pitt J.I."/>
            <person name="Lacey E."/>
            <person name="Chooi Y.H."/>
            <person name="Piggott A.M."/>
        </authorList>
    </citation>
    <scope>NUCLEOTIDE SEQUENCE</scope>
    <source>
        <strain evidence="8">MST-FP2251</strain>
    </source>
</reference>
<feature type="compositionally biased region" description="Low complexity" evidence="7">
    <location>
        <begin position="162"/>
        <end position="172"/>
    </location>
</feature>
<dbReference type="GO" id="GO:0046982">
    <property type="term" value="F:protein heterodimerization activity"/>
    <property type="evidence" value="ECO:0007669"/>
    <property type="project" value="InterPro"/>
</dbReference>
<organism evidence="8 9">
    <name type="scientific">Aspergillus nanangensis</name>
    <dbReference type="NCBI Taxonomy" id="2582783"/>
    <lineage>
        <taxon>Eukaryota</taxon>
        <taxon>Fungi</taxon>
        <taxon>Dikarya</taxon>
        <taxon>Ascomycota</taxon>
        <taxon>Pezizomycotina</taxon>
        <taxon>Eurotiomycetes</taxon>
        <taxon>Eurotiomycetidae</taxon>
        <taxon>Eurotiales</taxon>
        <taxon>Aspergillaceae</taxon>
        <taxon>Aspergillus</taxon>
        <taxon>Aspergillus subgen. Circumdati</taxon>
    </lineage>
</organism>
<evidence type="ECO:0000256" key="1">
    <source>
        <dbReference type="ARBA" id="ARBA00004123"/>
    </source>
</evidence>
<evidence type="ECO:0000256" key="5">
    <source>
        <dbReference type="ARBA" id="ARBA00023204"/>
    </source>
</evidence>
<protein>
    <recommendedName>
        <fullName evidence="10">CENP-S associating centromere protein X-domain-containing protein</fullName>
    </recommendedName>
</protein>
<gene>
    <name evidence="8" type="ORF">FE257_012866</name>
</gene>
<keyword evidence="5" id="KW-0234">DNA repair</keyword>
<dbReference type="PANTHER" id="PTHR28680:SF1">
    <property type="entry name" value="CENTROMERE PROTEIN X"/>
    <property type="match status" value="1"/>
</dbReference>
<dbReference type="GO" id="GO:0031297">
    <property type="term" value="P:replication fork processing"/>
    <property type="evidence" value="ECO:0007669"/>
    <property type="project" value="TreeGrafter"/>
</dbReference>
<keyword evidence="3" id="KW-0227">DNA damage</keyword>
<keyword evidence="6" id="KW-0539">Nucleus</keyword>
<keyword evidence="9" id="KW-1185">Reference proteome</keyword>
<proteinExistence type="inferred from homology"/>
<name>A0AAD4GRM7_ASPNN</name>
<keyword evidence="4" id="KW-0238">DNA-binding</keyword>
<dbReference type="InterPro" id="IPR018552">
    <property type="entry name" value="CENP-X"/>
</dbReference>
<dbReference type="Pfam" id="PF09415">
    <property type="entry name" value="CENP-X"/>
    <property type="match status" value="1"/>
</dbReference>
<evidence type="ECO:0000313" key="9">
    <source>
        <dbReference type="Proteomes" id="UP001194746"/>
    </source>
</evidence>
<dbReference type="CDD" id="cd22921">
    <property type="entry name" value="HFD_CENP-X"/>
    <property type="match status" value="1"/>
</dbReference>
<dbReference type="GO" id="GO:0000712">
    <property type="term" value="P:resolution of meiotic recombination intermediates"/>
    <property type="evidence" value="ECO:0007669"/>
    <property type="project" value="TreeGrafter"/>
</dbReference>
<comment type="similarity">
    <text evidence="2">Belongs to the CENP-X/MHF2 family.</text>
</comment>
<dbReference type="GO" id="GO:0071821">
    <property type="term" value="C:FANCM-MHF complex"/>
    <property type="evidence" value="ECO:0007669"/>
    <property type="project" value="TreeGrafter"/>
</dbReference>
<comment type="caution">
    <text evidence="8">The sequence shown here is derived from an EMBL/GenBank/DDBJ whole genome shotgun (WGS) entry which is preliminary data.</text>
</comment>
<feature type="compositionally biased region" description="Low complexity" evidence="7">
    <location>
        <begin position="190"/>
        <end position="211"/>
    </location>
</feature>
<evidence type="ECO:0000256" key="7">
    <source>
        <dbReference type="SAM" id="MobiDB-lite"/>
    </source>
</evidence>
<comment type="subcellular location">
    <subcellularLocation>
        <location evidence="1">Nucleus</location>
    </subcellularLocation>
</comment>
<evidence type="ECO:0000313" key="8">
    <source>
        <dbReference type="EMBL" id="KAF9885538.1"/>
    </source>
</evidence>
<dbReference type="AlphaFoldDB" id="A0AAD4GRM7"/>
<dbReference type="GO" id="GO:0051382">
    <property type="term" value="P:kinetochore assembly"/>
    <property type="evidence" value="ECO:0007669"/>
    <property type="project" value="InterPro"/>
</dbReference>
<feature type="region of interest" description="Disordered" evidence="7">
    <location>
        <begin position="97"/>
        <end position="219"/>
    </location>
</feature>
<dbReference type="Proteomes" id="UP001194746">
    <property type="component" value="Unassembled WGS sequence"/>
</dbReference>
<dbReference type="EMBL" id="VCAU01000094">
    <property type="protein sequence ID" value="KAF9885538.1"/>
    <property type="molecule type" value="Genomic_DNA"/>
</dbReference>
<feature type="compositionally biased region" description="Basic residues" evidence="7">
    <location>
        <begin position="113"/>
        <end position="124"/>
    </location>
</feature>
<reference evidence="8" key="2">
    <citation type="submission" date="2020-02" db="EMBL/GenBank/DDBJ databases">
        <authorList>
            <person name="Gilchrist C.L.M."/>
            <person name="Chooi Y.-H."/>
        </authorList>
    </citation>
    <scope>NUCLEOTIDE SEQUENCE</scope>
    <source>
        <strain evidence="8">MST-FP2251</strain>
    </source>
</reference>
<evidence type="ECO:0000256" key="2">
    <source>
        <dbReference type="ARBA" id="ARBA00009359"/>
    </source>
</evidence>
<evidence type="ECO:0000256" key="6">
    <source>
        <dbReference type="ARBA" id="ARBA00023242"/>
    </source>
</evidence>
<dbReference type="GO" id="GO:0003677">
    <property type="term" value="F:DNA binding"/>
    <property type="evidence" value="ECO:0007669"/>
    <property type="project" value="UniProtKB-KW"/>
</dbReference>
<sequence length="322" mass="35070">MEQRPIMSQMVQRRRLIKAGAINYERSTLEQRYKNVRLLEAMSFHTISNRIFHPLCALNLYHSIGILGRDCTDLSQSADPVDFSLVDTISWKTIDDEPDRSYDLLPPKTQPPPKRRHLPFKPPRRQSTAAAGPSTAVPSASSSKVKKPAIKPKKPTTKPKKTNATASASAFKPAQGFTSARNRLHAATESPASGDSNPGSGSGSGSESSSASDHERAASQEPDYILAEITQAEPDNDITLGEPTVPAKLLTKLLHHHFQNGKTKIAKDANEVVAKYVDVFVREALARAAYERSEGGGGSSVADGFLEVEDLEKMAPQLVLDF</sequence>
<dbReference type="Gene3D" id="1.10.20.10">
    <property type="entry name" value="Histone, subunit A"/>
    <property type="match status" value="1"/>
</dbReference>
<evidence type="ECO:0008006" key="10">
    <source>
        <dbReference type="Google" id="ProtNLM"/>
    </source>
</evidence>
<feature type="compositionally biased region" description="Basic residues" evidence="7">
    <location>
        <begin position="144"/>
        <end position="161"/>
    </location>
</feature>
<feature type="compositionally biased region" description="Low complexity" evidence="7">
    <location>
        <begin position="127"/>
        <end position="143"/>
    </location>
</feature>
<accession>A0AAD4GRM7</accession>
<dbReference type="GO" id="GO:0006281">
    <property type="term" value="P:DNA repair"/>
    <property type="evidence" value="ECO:0007669"/>
    <property type="project" value="UniProtKB-KW"/>
</dbReference>